<dbReference type="RefSeq" id="WP_313981886.1">
    <property type="nucleotide sequence ID" value="NZ_JASJOS010000008.1"/>
</dbReference>
<evidence type="ECO:0000313" key="2">
    <source>
        <dbReference type="Proteomes" id="UP001241110"/>
    </source>
</evidence>
<dbReference type="AlphaFoldDB" id="A0AAE3U7N5"/>
<comment type="caution">
    <text evidence="1">The sequence shown here is derived from an EMBL/GenBank/DDBJ whole genome shotgun (WGS) entry which is preliminary data.</text>
</comment>
<evidence type="ECO:0000313" key="1">
    <source>
        <dbReference type="EMBL" id="MDJ1482611.1"/>
    </source>
</evidence>
<accession>A0AAE3U7N5</accession>
<reference evidence="1" key="1">
    <citation type="submission" date="2023-05" db="EMBL/GenBank/DDBJ databases">
        <authorList>
            <person name="Zhang X."/>
        </authorList>
    </citation>
    <scope>NUCLEOTIDE SEQUENCE</scope>
    <source>
        <strain evidence="1">YF14B1</strain>
    </source>
</reference>
<dbReference type="EMBL" id="JASJOS010000008">
    <property type="protein sequence ID" value="MDJ1482611.1"/>
    <property type="molecule type" value="Genomic_DNA"/>
</dbReference>
<organism evidence="1 2">
    <name type="scientific">Xanthocytophaga flava</name>
    <dbReference type="NCBI Taxonomy" id="3048013"/>
    <lineage>
        <taxon>Bacteria</taxon>
        <taxon>Pseudomonadati</taxon>
        <taxon>Bacteroidota</taxon>
        <taxon>Cytophagia</taxon>
        <taxon>Cytophagales</taxon>
        <taxon>Rhodocytophagaceae</taxon>
        <taxon>Xanthocytophaga</taxon>
    </lineage>
</organism>
<gene>
    <name evidence="1" type="ORF">QNI16_19075</name>
</gene>
<proteinExistence type="predicted"/>
<name>A0AAE3U7N5_9BACT</name>
<dbReference type="Proteomes" id="UP001241110">
    <property type="component" value="Unassembled WGS sequence"/>
</dbReference>
<protein>
    <submittedName>
        <fullName evidence="1">Uncharacterized protein</fullName>
    </submittedName>
</protein>
<sequence length="102" mass="12306">MSYFTDEEVEEIRKKLNITQDFDTYKTQLNDHVNGWSRYLYRQEFEFASGNFSIFSKEKLDQWRLKEPAIDYILDKAIQSIVVDLEYLCPNVEQKLRAKLKE</sequence>